<dbReference type="FunCoup" id="A0A6P6XLJ1">
    <property type="interactions" value="1180"/>
</dbReference>
<reference evidence="3" key="1">
    <citation type="submission" date="2025-08" db="UniProtKB">
        <authorList>
            <consortium name="RefSeq"/>
        </authorList>
    </citation>
    <scope>IDENTIFICATION</scope>
    <source>
        <strain evidence="3">Airmid</strain>
    </source>
</reference>
<sequence>MFRSRNILSVVGNQLIRSKQLSHRTMVSICRQSSLLPMISSSSSLSLINSPIQQQQQRLFASNVPLNKREQELTDFLVSEIDLERESQKKPLPKIADWTITNSGSDIVLFKKFNNEEITIKANVCYSVDAANPDVENGQMVCKPEFAIEIKKGDSILGLNCSFMQDDENVDDGGQRLEDDFQINEISIYEGEFQKSSYAISGEVIDGNLYDLLMNVLEVRGIDQQFAKNLIEYSTIYEHDLYVGLLENMKKFFSN</sequence>
<dbReference type="InterPro" id="IPR036561">
    <property type="entry name" value="MAM33_sf"/>
</dbReference>
<proteinExistence type="inferred from homology"/>
<accession>A0A6P6XLJ1</accession>
<dbReference type="InterPro" id="IPR003428">
    <property type="entry name" value="MAM33"/>
</dbReference>
<dbReference type="KEGG" id="dpte:113789003"/>
<evidence type="ECO:0000256" key="1">
    <source>
        <dbReference type="ARBA" id="ARBA00005457"/>
    </source>
</evidence>
<dbReference type="PANTHER" id="PTHR10826:SF1">
    <property type="entry name" value="COMPLEMENT COMPONENT 1 Q SUBCOMPONENT-BINDING PROTEIN, MITOCHONDRIAL"/>
    <property type="match status" value="1"/>
</dbReference>
<dbReference type="GO" id="GO:0005759">
    <property type="term" value="C:mitochondrial matrix"/>
    <property type="evidence" value="ECO:0007669"/>
    <property type="project" value="InterPro"/>
</dbReference>
<protein>
    <submittedName>
        <fullName evidence="3">Conserved regulator of innate immunity protein 3-like</fullName>
    </submittedName>
</protein>
<dbReference type="RefSeq" id="XP_027194287.1">
    <property type="nucleotide sequence ID" value="XM_027338486.1"/>
</dbReference>
<dbReference type="Proteomes" id="UP000515146">
    <property type="component" value="Unplaced"/>
</dbReference>
<dbReference type="GeneID" id="113789003"/>
<keyword evidence="2" id="KW-1185">Reference proteome</keyword>
<dbReference type="AlphaFoldDB" id="A0A6P6XLJ1"/>
<dbReference type="GO" id="GO:0042256">
    <property type="term" value="P:cytosolic ribosome assembly"/>
    <property type="evidence" value="ECO:0007669"/>
    <property type="project" value="TreeGrafter"/>
</dbReference>
<gene>
    <name evidence="3" type="primary">LOC113789003</name>
</gene>
<name>A0A6P6XLJ1_DERPT</name>
<organism evidence="2 3">
    <name type="scientific">Dermatophagoides pteronyssinus</name>
    <name type="common">European house dust mite</name>
    <dbReference type="NCBI Taxonomy" id="6956"/>
    <lineage>
        <taxon>Eukaryota</taxon>
        <taxon>Metazoa</taxon>
        <taxon>Ecdysozoa</taxon>
        <taxon>Arthropoda</taxon>
        <taxon>Chelicerata</taxon>
        <taxon>Arachnida</taxon>
        <taxon>Acari</taxon>
        <taxon>Acariformes</taxon>
        <taxon>Sarcoptiformes</taxon>
        <taxon>Astigmata</taxon>
        <taxon>Psoroptidia</taxon>
        <taxon>Analgoidea</taxon>
        <taxon>Pyroglyphidae</taxon>
        <taxon>Dermatophagoidinae</taxon>
        <taxon>Dermatophagoides</taxon>
    </lineage>
</organism>
<evidence type="ECO:0000313" key="3">
    <source>
        <dbReference type="RefSeq" id="XP_027194287.1"/>
    </source>
</evidence>
<evidence type="ECO:0000313" key="2">
    <source>
        <dbReference type="Proteomes" id="UP000515146"/>
    </source>
</evidence>
<dbReference type="OrthoDB" id="278212at2759"/>
<dbReference type="Pfam" id="PF02330">
    <property type="entry name" value="MAM33"/>
    <property type="match status" value="1"/>
</dbReference>
<dbReference type="InParanoid" id="A0A6P6XLJ1"/>
<dbReference type="SUPFAM" id="SSF54529">
    <property type="entry name" value="Mitochondrial glycoprotein MAM33-like"/>
    <property type="match status" value="1"/>
</dbReference>
<dbReference type="OMA" id="YEHTAYV"/>
<dbReference type="PANTHER" id="PTHR10826">
    <property type="entry name" value="COMPLEMENT COMPONENT 1"/>
    <property type="match status" value="1"/>
</dbReference>
<dbReference type="Gene3D" id="3.10.280.10">
    <property type="entry name" value="Mitochondrial glycoprotein"/>
    <property type="match status" value="1"/>
</dbReference>
<dbReference type="CTD" id="37006"/>
<comment type="similarity">
    <text evidence="1">Belongs to the MAM33 family.</text>
</comment>